<gene>
    <name evidence="1" type="ORF">BP00DRAFT_13534</name>
</gene>
<organism evidence="1 2">
    <name type="scientific">Aspergillus indologenus CBS 114.80</name>
    <dbReference type="NCBI Taxonomy" id="1450541"/>
    <lineage>
        <taxon>Eukaryota</taxon>
        <taxon>Fungi</taxon>
        <taxon>Dikarya</taxon>
        <taxon>Ascomycota</taxon>
        <taxon>Pezizomycotina</taxon>
        <taxon>Eurotiomycetes</taxon>
        <taxon>Eurotiomycetidae</taxon>
        <taxon>Eurotiales</taxon>
        <taxon>Aspergillaceae</taxon>
        <taxon>Aspergillus</taxon>
        <taxon>Aspergillus subgen. Circumdati</taxon>
    </lineage>
</organism>
<protein>
    <submittedName>
        <fullName evidence="1">Uncharacterized protein</fullName>
    </submittedName>
</protein>
<evidence type="ECO:0000313" key="2">
    <source>
        <dbReference type="Proteomes" id="UP000248817"/>
    </source>
</evidence>
<keyword evidence="2" id="KW-1185">Reference proteome</keyword>
<reference evidence="1 2" key="1">
    <citation type="submission" date="2018-02" db="EMBL/GenBank/DDBJ databases">
        <title>The genomes of Aspergillus section Nigri reveals drivers in fungal speciation.</title>
        <authorList>
            <consortium name="DOE Joint Genome Institute"/>
            <person name="Vesth T.C."/>
            <person name="Nybo J."/>
            <person name="Theobald S."/>
            <person name="Brandl J."/>
            <person name="Frisvad J.C."/>
            <person name="Nielsen K.F."/>
            <person name="Lyhne E.K."/>
            <person name="Kogle M.E."/>
            <person name="Kuo A."/>
            <person name="Riley R."/>
            <person name="Clum A."/>
            <person name="Nolan M."/>
            <person name="Lipzen A."/>
            <person name="Salamov A."/>
            <person name="Henrissat B."/>
            <person name="Wiebenga A."/>
            <person name="De vries R.P."/>
            <person name="Grigoriev I.V."/>
            <person name="Mortensen U.H."/>
            <person name="Andersen M.R."/>
            <person name="Baker S.E."/>
        </authorList>
    </citation>
    <scope>NUCLEOTIDE SEQUENCE [LARGE SCALE GENOMIC DNA]</scope>
    <source>
        <strain evidence="1 2">CBS 114.80</strain>
    </source>
</reference>
<evidence type="ECO:0000313" key="1">
    <source>
        <dbReference type="EMBL" id="PYI27745.1"/>
    </source>
</evidence>
<name>A0A2V5HTC3_9EURO</name>
<accession>A0A2V5HTC3</accession>
<dbReference type="EMBL" id="KZ825563">
    <property type="protein sequence ID" value="PYI27745.1"/>
    <property type="molecule type" value="Genomic_DNA"/>
</dbReference>
<dbReference type="Proteomes" id="UP000248817">
    <property type="component" value="Unassembled WGS sequence"/>
</dbReference>
<dbReference type="AlphaFoldDB" id="A0A2V5HTC3"/>
<sequence>MTTIITGDRYRPGCVSSLSGRCLVRGATQGIELMKEDHRRDGHSRDICVHECVCVFVCVLA</sequence>
<proteinExistence type="predicted"/>